<feature type="compositionally biased region" description="Low complexity" evidence="1">
    <location>
        <begin position="82"/>
        <end position="92"/>
    </location>
</feature>
<evidence type="ECO:0000256" key="1">
    <source>
        <dbReference type="SAM" id="MobiDB-lite"/>
    </source>
</evidence>
<name>A0ABV6V5E9_9ACTN</name>
<dbReference type="RefSeq" id="WP_380503556.1">
    <property type="nucleotide sequence ID" value="NZ_JBHEZX010000002.1"/>
</dbReference>
<keyword evidence="2" id="KW-0732">Signal</keyword>
<dbReference type="EMBL" id="JBHEZX010000002">
    <property type="protein sequence ID" value="MFC1408893.1"/>
    <property type="molecule type" value="Genomic_DNA"/>
</dbReference>
<evidence type="ECO:0008006" key="5">
    <source>
        <dbReference type="Google" id="ProtNLM"/>
    </source>
</evidence>
<organism evidence="3 4">
    <name type="scientific">Streptacidiphilus alkalitolerans</name>
    <dbReference type="NCBI Taxonomy" id="3342712"/>
    <lineage>
        <taxon>Bacteria</taxon>
        <taxon>Bacillati</taxon>
        <taxon>Actinomycetota</taxon>
        <taxon>Actinomycetes</taxon>
        <taxon>Kitasatosporales</taxon>
        <taxon>Streptomycetaceae</taxon>
        <taxon>Streptacidiphilus</taxon>
    </lineage>
</organism>
<keyword evidence="4" id="KW-1185">Reference proteome</keyword>
<evidence type="ECO:0000313" key="3">
    <source>
        <dbReference type="EMBL" id="MFC1408893.1"/>
    </source>
</evidence>
<accession>A0ABV6V5E9</accession>
<sequence length="350" mass="36222">MNGAVRPRRAGRRLAVLGTTALVVGLMPLAAGASTPTPTPSGSAPATPSAPETGPATPSPSASASGSGSETPTGHAVPTPSRPSTAKAPATKAKPRTRTHADEAALPCPPVPEGQLDPSRFYPSPPPGSQTLINPAFPGCAYVVGYSDVKKLNGAMVVNDPARSPQLTAIGVGVRLVYQPDTGYFEVGSIGGLTLPDSTSTFLTFGFTPTKARVHFVVESPLTIEGLQLDSDDLNVKTSVSYYMHLQLQDVRVNGVPLDAGSNCRSGRIHVVLNGTTDKGYDMYAGGRLTGFIDIPPFTGCVSRGQDLDPLFTASISGPGNYLDFVQSPLCTDVTDCHIDGLAPPPLPAY</sequence>
<feature type="compositionally biased region" description="Low complexity" evidence="1">
    <location>
        <begin position="34"/>
        <end position="74"/>
    </location>
</feature>
<feature type="signal peptide" evidence="2">
    <location>
        <begin position="1"/>
        <end position="33"/>
    </location>
</feature>
<evidence type="ECO:0000313" key="4">
    <source>
        <dbReference type="Proteomes" id="UP001592582"/>
    </source>
</evidence>
<comment type="caution">
    <text evidence="3">The sequence shown here is derived from an EMBL/GenBank/DDBJ whole genome shotgun (WGS) entry which is preliminary data.</text>
</comment>
<feature type="chain" id="PRO_5047224062" description="Secreted protein" evidence="2">
    <location>
        <begin position="34"/>
        <end position="350"/>
    </location>
</feature>
<gene>
    <name evidence="3" type="ORF">ACEZDG_06325</name>
</gene>
<evidence type="ECO:0000256" key="2">
    <source>
        <dbReference type="SAM" id="SignalP"/>
    </source>
</evidence>
<proteinExistence type="predicted"/>
<protein>
    <recommendedName>
        <fullName evidence="5">Secreted protein</fullName>
    </recommendedName>
</protein>
<reference evidence="3 4" key="1">
    <citation type="submission" date="2024-09" db="EMBL/GenBank/DDBJ databases">
        <authorList>
            <person name="Lee S.D."/>
        </authorList>
    </citation>
    <scope>NUCLEOTIDE SEQUENCE [LARGE SCALE GENOMIC DNA]</scope>
    <source>
        <strain evidence="3 4">N1-1</strain>
    </source>
</reference>
<feature type="region of interest" description="Disordered" evidence="1">
    <location>
        <begin position="34"/>
        <end position="129"/>
    </location>
</feature>
<dbReference type="Proteomes" id="UP001592582">
    <property type="component" value="Unassembled WGS sequence"/>
</dbReference>